<dbReference type="Proteomes" id="UP000298663">
    <property type="component" value="Unassembled WGS sequence"/>
</dbReference>
<dbReference type="AlphaFoldDB" id="A0A4U5P0P9"/>
<reference evidence="1 2" key="1">
    <citation type="journal article" date="2015" name="Genome Biol.">
        <title>Comparative genomics of Steinernema reveals deeply conserved gene regulatory networks.</title>
        <authorList>
            <person name="Dillman A.R."/>
            <person name="Macchietto M."/>
            <person name="Porter C.F."/>
            <person name="Rogers A."/>
            <person name="Williams B."/>
            <person name="Antoshechkin I."/>
            <person name="Lee M.M."/>
            <person name="Goodwin Z."/>
            <person name="Lu X."/>
            <person name="Lewis E.E."/>
            <person name="Goodrich-Blair H."/>
            <person name="Stock S.P."/>
            <person name="Adams B.J."/>
            <person name="Sternberg P.W."/>
            <person name="Mortazavi A."/>
        </authorList>
    </citation>
    <scope>NUCLEOTIDE SEQUENCE [LARGE SCALE GENOMIC DNA]</scope>
    <source>
        <strain evidence="1 2">ALL</strain>
    </source>
</reference>
<protein>
    <submittedName>
        <fullName evidence="1">Uncharacterized protein</fullName>
    </submittedName>
</protein>
<reference evidence="1 2" key="2">
    <citation type="journal article" date="2019" name="G3 (Bethesda)">
        <title>Hybrid Assembly of the Genome of the Entomopathogenic Nematode Steinernema carpocapsae Identifies the X-Chromosome.</title>
        <authorList>
            <person name="Serra L."/>
            <person name="Macchietto M."/>
            <person name="Macias-Munoz A."/>
            <person name="McGill C.J."/>
            <person name="Rodriguez I.M."/>
            <person name="Rodriguez B."/>
            <person name="Murad R."/>
            <person name="Mortazavi A."/>
        </authorList>
    </citation>
    <scope>NUCLEOTIDE SEQUENCE [LARGE SCALE GENOMIC DNA]</scope>
    <source>
        <strain evidence="1 2">ALL</strain>
    </source>
</reference>
<organism evidence="1 2">
    <name type="scientific">Steinernema carpocapsae</name>
    <name type="common">Entomopathogenic nematode</name>
    <dbReference type="NCBI Taxonomy" id="34508"/>
    <lineage>
        <taxon>Eukaryota</taxon>
        <taxon>Metazoa</taxon>
        <taxon>Ecdysozoa</taxon>
        <taxon>Nematoda</taxon>
        <taxon>Chromadorea</taxon>
        <taxon>Rhabditida</taxon>
        <taxon>Tylenchina</taxon>
        <taxon>Panagrolaimomorpha</taxon>
        <taxon>Strongyloidoidea</taxon>
        <taxon>Steinernematidae</taxon>
        <taxon>Steinernema</taxon>
    </lineage>
</organism>
<gene>
    <name evidence="1" type="ORF">L596_013334</name>
</gene>
<proteinExistence type="predicted"/>
<evidence type="ECO:0000313" key="2">
    <source>
        <dbReference type="Proteomes" id="UP000298663"/>
    </source>
</evidence>
<keyword evidence="2" id="KW-1185">Reference proteome</keyword>
<name>A0A4U5P0P9_STECR</name>
<comment type="caution">
    <text evidence="1">The sequence shown here is derived from an EMBL/GenBank/DDBJ whole genome shotgun (WGS) entry which is preliminary data.</text>
</comment>
<dbReference type="EMBL" id="AZBU02000003">
    <property type="protein sequence ID" value="TKR89194.1"/>
    <property type="molecule type" value="Genomic_DNA"/>
</dbReference>
<accession>A0A4U5P0P9</accession>
<evidence type="ECO:0000313" key="1">
    <source>
        <dbReference type="EMBL" id="TKR89194.1"/>
    </source>
</evidence>
<sequence>MILSIFPTDLINDDARTLELAKHAILAPHNATVDRINADVLRRVQDDSQLYEAINTPTVDDPMNVPLLGPEAFQTITPSGFPAHKLELKVVAVSSC</sequence>